<name>A0A369KF43_HYPMA</name>
<reference evidence="2" key="1">
    <citation type="submission" date="2018-04" db="EMBL/GenBank/DDBJ databases">
        <title>Whole genome sequencing of Hypsizygus marmoreus.</title>
        <authorList>
            <person name="Choi I.-G."/>
            <person name="Min B."/>
            <person name="Kim J.-G."/>
            <person name="Kim S."/>
            <person name="Oh Y.-L."/>
            <person name="Kong W.-S."/>
            <person name="Park H."/>
            <person name="Jeong J."/>
            <person name="Song E.-S."/>
        </authorList>
    </citation>
    <scope>NUCLEOTIDE SEQUENCE [LARGE SCALE GENOMIC DNA]</scope>
    <source>
        <strain evidence="2">51987-8</strain>
    </source>
</reference>
<evidence type="ECO:0000313" key="3">
    <source>
        <dbReference type="Proteomes" id="UP000076154"/>
    </source>
</evidence>
<accession>A0A369KF43</accession>
<dbReference type="EMBL" id="LUEZ02000005">
    <property type="protein sequence ID" value="RDB30364.1"/>
    <property type="molecule type" value="Genomic_DNA"/>
</dbReference>
<proteinExistence type="predicted"/>
<dbReference type="AlphaFoldDB" id="A0A369KF43"/>
<dbReference type="Proteomes" id="UP000076154">
    <property type="component" value="Unassembled WGS sequence"/>
</dbReference>
<feature type="signal peptide" evidence="1">
    <location>
        <begin position="1"/>
        <end position="20"/>
    </location>
</feature>
<comment type="caution">
    <text evidence="2">The sequence shown here is derived from an EMBL/GenBank/DDBJ whole genome shotgun (WGS) entry which is preliminary data.</text>
</comment>
<organism evidence="2 3">
    <name type="scientific">Hypsizygus marmoreus</name>
    <name type="common">White beech mushroom</name>
    <name type="synonym">Agaricus marmoreus</name>
    <dbReference type="NCBI Taxonomy" id="39966"/>
    <lineage>
        <taxon>Eukaryota</taxon>
        <taxon>Fungi</taxon>
        <taxon>Dikarya</taxon>
        <taxon>Basidiomycota</taxon>
        <taxon>Agaricomycotina</taxon>
        <taxon>Agaricomycetes</taxon>
        <taxon>Agaricomycetidae</taxon>
        <taxon>Agaricales</taxon>
        <taxon>Tricholomatineae</taxon>
        <taxon>Lyophyllaceae</taxon>
        <taxon>Hypsizygus</taxon>
    </lineage>
</organism>
<sequence length="120" mass="13771">MLAFLSICLVRLPLTVGCSASELFFPSDAAIFFLRSRSRVSTISRTRDSYPYSNMDAFLVLYHPPMKYFPRDEAQHKSTYCRQDIHIRDSWNIPAQVTWHVVGTLCSTQSRVVPESGHRS</sequence>
<evidence type="ECO:0000313" key="2">
    <source>
        <dbReference type="EMBL" id="RDB30364.1"/>
    </source>
</evidence>
<protein>
    <recommendedName>
        <fullName evidence="4">Secreted protein</fullName>
    </recommendedName>
</protein>
<dbReference type="InParanoid" id="A0A369KF43"/>
<keyword evidence="1" id="KW-0732">Signal</keyword>
<gene>
    <name evidence="2" type="ORF">Hypma_007032</name>
</gene>
<evidence type="ECO:0008006" key="4">
    <source>
        <dbReference type="Google" id="ProtNLM"/>
    </source>
</evidence>
<evidence type="ECO:0000256" key="1">
    <source>
        <dbReference type="SAM" id="SignalP"/>
    </source>
</evidence>
<keyword evidence="3" id="KW-1185">Reference proteome</keyword>
<feature type="chain" id="PRO_5016967508" description="Secreted protein" evidence="1">
    <location>
        <begin position="21"/>
        <end position="120"/>
    </location>
</feature>